<keyword evidence="9" id="KW-1185">Reference proteome</keyword>
<feature type="region of interest" description="Disordered" evidence="6">
    <location>
        <begin position="195"/>
        <end position="218"/>
    </location>
</feature>
<keyword evidence="5" id="KW-0539">Nucleus</keyword>
<evidence type="ECO:0000313" key="8">
    <source>
        <dbReference type="EMBL" id="GMK55552.1"/>
    </source>
</evidence>
<reference evidence="8" key="1">
    <citation type="journal article" date="2023" name="BMC Genomics">
        <title>Chromosome-level genome assemblies of Cutaneotrichosporon spp. (Trichosporonales, Basidiomycota) reveal imbalanced evolution between nucleotide sequences and chromosome synteny.</title>
        <authorList>
            <person name="Kobayashi Y."/>
            <person name="Kayamori A."/>
            <person name="Aoki K."/>
            <person name="Shiwa Y."/>
            <person name="Matsutani M."/>
            <person name="Fujita N."/>
            <person name="Sugita T."/>
            <person name="Iwasaki W."/>
            <person name="Tanaka N."/>
            <person name="Takashima M."/>
        </authorList>
    </citation>
    <scope>NUCLEOTIDE SEQUENCE</scope>
    <source>
        <strain evidence="8">HIS016</strain>
    </source>
</reference>
<evidence type="ECO:0000256" key="6">
    <source>
        <dbReference type="SAM" id="MobiDB-lite"/>
    </source>
</evidence>
<evidence type="ECO:0000259" key="7">
    <source>
        <dbReference type="Pfam" id="PF04719"/>
    </source>
</evidence>
<gene>
    <name evidence="8" type="primary">TAF11</name>
    <name evidence="8" type="ORF">CspeluHIS016_0206080</name>
</gene>
<name>A0AAD3YB56_9TREE</name>
<keyword evidence="3" id="KW-0805">Transcription regulation</keyword>
<feature type="compositionally biased region" description="Polar residues" evidence="6">
    <location>
        <begin position="197"/>
        <end position="208"/>
    </location>
</feature>
<dbReference type="GO" id="GO:0005669">
    <property type="term" value="C:transcription factor TFIID complex"/>
    <property type="evidence" value="ECO:0007669"/>
    <property type="project" value="InterPro"/>
</dbReference>
<dbReference type="GO" id="GO:0046982">
    <property type="term" value="F:protein heterodimerization activity"/>
    <property type="evidence" value="ECO:0007669"/>
    <property type="project" value="InterPro"/>
</dbReference>
<dbReference type="SUPFAM" id="SSF47113">
    <property type="entry name" value="Histone-fold"/>
    <property type="match status" value="1"/>
</dbReference>
<feature type="compositionally biased region" description="Acidic residues" evidence="6">
    <location>
        <begin position="70"/>
        <end position="80"/>
    </location>
</feature>
<evidence type="ECO:0000256" key="3">
    <source>
        <dbReference type="ARBA" id="ARBA00023015"/>
    </source>
</evidence>
<dbReference type="Proteomes" id="UP001222932">
    <property type="component" value="Unassembled WGS sequence"/>
</dbReference>
<dbReference type="Gene3D" id="1.10.20.10">
    <property type="entry name" value="Histone, subunit A"/>
    <property type="match status" value="1"/>
</dbReference>
<comment type="subcellular location">
    <subcellularLocation>
        <location evidence="1">Nucleus</location>
    </subcellularLocation>
</comment>
<dbReference type="InterPro" id="IPR009072">
    <property type="entry name" value="Histone-fold"/>
</dbReference>
<dbReference type="Pfam" id="PF04719">
    <property type="entry name" value="TAFII28"/>
    <property type="match status" value="1"/>
</dbReference>
<sequence>MALALPSGSAALAVPIAAKSPRKEKKRKRPKKDKKDDKERDLDSDAELEISAEDLVAAGEGGEAARKEDGEGEDEEDEDIAGQVAVDVKQAAKRRRDETLLLRGVLDEEQGRRFDAFRGTVIPRAAVNKLNRDMYDQHVPKNIQPVLAGLLKIFVADVVETAREIQPHTAHPTGPLQPYHLQMARVRLQEQGLLSAPTGTGAQSSSTGLRARKPLFRR</sequence>
<dbReference type="InterPro" id="IPR045127">
    <property type="entry name" value="TAF11-like"/>
</dbReference>
<dbReference type="GO" id="GO:0051123">
    <property type="term" value="P:RNA polymerase II preinitiation complex assembly"/>
    <property type="evidence" value="ECO:0007669"/>
    <property type="project" value="InterPro"/>
</dbReference>
<dbReference type="GO" id="GO:0016251">
    <property type="term" value="F:RNA polymerase II general transcription initiation factor activity"/>
    <property type="evidence" value="ECO:0007669"/>
    <property type="project" value="TreeGrafter"/>
</dbReference>
<dbReference type="EMBL" id="BTCM01000002">
    <property type="protein sequence ID" value="GMK55552.1"/>
    <property type="molecule type" value="Genomic_DNA"/>
</dbReference>
<accession>A0AAD3YB56</accession>
<dbReference type="AlphaFoldDB" id="A0AAD3YB56"/>
<evidence type="ECO:0000256" key="5">
    <source>
        <dbReference type="ARBA" id="ARBA00023242"/>
    </source>
</evidence>
<comment type="similarity">
    <text evidence="2">Belongs to the TAF11 family.</text>
</comment>
<evidence type="ECO:0000256" key="4">
    <source>
        <dbReference type="ARBA" id="ARBA00023163"/>
    </source>
</evidence>
<feature type="compositionally biased region" description="Basic residues" evidence="6">
    <location>
        <begin position="20"/>
        <end position="32"/>
    </location>
</feature>
<feature type="region of interest" description="Disordered" evidence="6">
    <location>
        <begin position="1"/>
        <end position="81"/>
    </location>
</feature>
<feature type="compositionally biased region" description="Low complexity" evidence="6">
    <location>
        <begin position="1"/>
        <end position="13"/>
    </location>
</feature>
<evidence type="ECO:0000256" key="2">
    <source>
        <dbReference type="ARBA" id="ARBA00009788"/>
    </source>
</evidence>
<dbReference type="PANTHER" id="PTHR13218:SF8">
    <property type="entry name" value="TRANSCRIPTION INITIATION FACTOR TFIID SUBUNIT 11"/>
    <property type="match status" value="1"/>
</dbReference>
<comment type="caution">
    <text evidence="8">The sequence shown here is derived from an EMBL/GenBank/DDBJ whole genome shotgun (WGS) entry which is preliminary data.</text>
</comment>
<dbReference type="PANTHER" id="PTHR13218">
    <property type="entry name" value="TRANSCRIPTION INITIATION FACTOR TFIID SUBUNIT 11-RELATED"/>
    <property type="match status" value="1"/>
</dbReference>
<evidence type="ECO:0000256" key="1">
    <source>
        <dbReference type="ARBA" id="ARBA00004123"/>
    </source>
</evidence>
<dbReference type="InterPro" id="IPR006809">
    <property type="entry name" value="TAFII28_dom"/>
</dbReference>
<reference evidence="8" key="2">
    <citation type="submission" date="2023-06" db="EMBL/GenBank/DDBJ databases">
        <authorList>
            <person name="Kobayashi Y."/>
            <person name="Kayamori A."/>
            <person name="Aoki K."/>
            <person name="Shiwa Y."/>
            <person name="Fujita N."/>
            <person name="Sugita T."/>
            <person name="Iwasaki W."/>
            <person name="Tanaka N."/>
            <person name="Takashima M."/>
        </authorList>
    </citation>
    <scope>NUCLEOTIDE SEQUENCE</scope>
    <source>
        <strain evidence="8">HIS016</strain>
    </source>
</reference>
<dbReference type="CDD" id="cd08048">
    <property type="entry name" value="HFD_TAF11"/>
    <property type="match status" value="1"/>
</dbReference>
<keyword evidence="4" id="KW-0804">Transcription</keyword>
<proteinExistence type="inferred from homology"/>
<feature type="compositionally biased region" description="Basic and acidic residues" evidence="6">
    <location>
        <begin position="33"/>
        <end position="43"/>
    </location>
</feature>
<evidence type="ECO:0000313" key="9">
    <source>
        <dbReference type="Proteomes" id="UP001222932"/>
    </source>
</evidence>
<feature type="domain" description="TAFII28-like protein" evidence="7">
    <location>
        <begin position="104"/>
        <end position="185"/>
    </location>
</feature>
<protein>
    <recommendedName>
        <fullName evidence="7">TAFII28-like protein domain-containing protein</fullName>
    </recommendedName>
</protein>
<organism evidence="8 9">
    <name type="scientific">Cutaneotrichosporon spelunceum</name>
    <dbReference type="NCBI Taxonomy" id="1672016"/>
    <lineage>
        <taxon>Eukaryota</taxon>
        <taxon>Fungi</taxon>
        <taxon>Dikarya</taxon>
        <taxon>Basidiomycota</taxon>
        <taxon>Agaricomycotina</taxon>
        <taxon>Tremellomycetes</taxon>
        <taxon>Trichosporonales</taxon>
        <taxon>Trichosporonaceae</taxon>
        <taxon>Cutaneotrichosporon</taxon>
    </lineage>
</organism>